<gene>
    <name evidence="2" type="ORF">PQ472_05030</name>
</gene>
<dbReference type="NCBIfam" id="TIGR02681">
    <property type="entry name" value="phage_pRha"/>
    <property type="match status" value="1"/>
</dbReference>
<feature type="region of interest" description="Disordered" evidence="1">
    <location>
        <begin position="196"/>
        <end position="216"/>
    </location>
</feature>
<sequence>MANLVIMHDQQAVTTSLQLAETFGKNHKHVLDSIENLVAEKSAAKFFAKDTYTSRGKQYPLYYMTRDGFTLLAMGFTGKAALEFKLQYIDAFNSMEQTIKRVPEKRLDPVQQAELNATRAKTAKANALYKIAVKTNSQTSQQYLLAKAAEAILGEMTIPALPNKEYSATEVGKRYGVSANRVGRIAKAAGIKAEQPGQNDYGRWANSKSRNSNKEVPQWLYTEAGAVEVGKHVKEGVQQ</sequence>
<evidence type="ECO:0000313" key="3">
    <source>
        <dbReference type="Proteomes" id="UP001220377"/>
    </source>
</evidence>
<dbReference type="RefSeq" id="WP_274261860.1">
    <property type="nucleotide sequence ID" value="NZ_CP117884.1"/>
</dbReference>
<evidence type="ECO:0000313" key="2">
    <source>
        <dbReference type="EMBL" id="WDF83600.1"/>
    </source>
</evidence>
<dbReference type="Proteomes" id="UP001220377">
    <property type="component" value="Chromosome"/>
</dbReference>
<name>A0ABY7WWT9_9LACO</name>
<proteinExistence type="predicted"/>
<evidence type="ECO:0000256" key="1">
    <source>
        <dbReference type="SAM" id="MobiDB-lite"/>
    </source>
</evidence>
<dbReference type="Pfam" id="PF09669">
    <property type="entry name" value="Phage_pRha"/>
    <property type="match status" value="1"/>
</dbReference>
<protein>
    <submittedName>
        <fullName evidence="2">Rha family transcriptional regulator</fullName>
    </submittedName>
</protein>
<organism evidence="2 3">
    <name type="scientific">Lacticaseibacillus pabuli</name>
    <dbReference type="NCBI Taxonomy" id="3025672"/>
    <lineage>
        <taxon>Bacteria</taxon>
        <taxon>Bacillati</taxon>
        <taxon>Bacillota</taxon>
        <taxon>Bacilli</taxon>
        <taxon>Lactobacillales</taxon>
        <taxon>Lactobacillaceae</taxon>
        <taxon>Lacticaseibacillus</taxon>
    </lineage>
</organism>
<accession>A0ABY7WWT9</accession>
<reference evidence="2 3" key="1">
    <citation type="submission" date="2023-02" db="EMBL/GenBank/DDBJ databases">
        <title>Genome sequence of Lacticaseibacillus sp. KACC 23028.</title>
        <authorList>
            <person name="Kim S."/>
            <person name="Heo J."/>
            <person name="Kwon S.-W."/>
        </authorList>
    </citation>
    <scope>NUCLEOTIDE SEQUENCE [LARGE SCALE GENOMIC DNA]</scope>
    <source>
        <strain evidence="2 3">KACC 23028</strain>
    </source>
</reference>
<dbReference type="InterPro" id="IPR014054">
    <property type="entry name" value="Phage_regulatory_Rha"/>
</dbReference>
<keyword evidence="3" id="KW-1185">Reference proteome</keyword>
<dbReference type="EMBL" id="CP117884">
    <property type="protein sequence ID" value="WDF83600.1"/>
    <property type="molecule type" value="Genomic_DNA"/>
</dbReference>